<keyword evidence="4" id="KW-1185">Reference proteome</keyword>
<accession>A0AAD9LIL4</accession>
<name>A0AAD9LIL4_BABDI</name>
<evidence type="ECO:0000256" key="2">
    <source>
        <dbReference type="SAM" id="SignalP"/>
    </source>
</evidence>
<reference evidence="3" key="1">
    <citation type="journal article" date="2014" name="Nucleic Acids Res.">
        <title>The evolutionary dynamics of variant antigen genes in Babesia reveal a history of genomic innovation underlying host-parasite interaction.</title>
        <authorList>
            <person name="Jackson A.P."/>
            <person name="Otto T.D."/>
            <person name="Darby A."/>
            <person name="Ramaprasad A."/>
            <person name="Xia D."/>
            <person name="Echaide I.E."/>
            <person name="Farber M."/>
            <person name="Gahlot S."/>
            <person name="Gamble J."/>
            <person name="Gupta D."/>
            <person name="Gupta Y."/>
            <person name="Jackson L."/>
            <person name="Malandrin L."/>
            <person name="Malas T.B."/>
            <person name="Moussa E."/>
            <person name="Nair M."/>
            <person name="Reid A.J."/>
            <person name="Sanders M."/>
            <person name="Sharma J."/>
            <person name="Tracey A."/>
            <person name="Quail M.A."/>
            <person name="Weir W."/>
            <person name="Wastling J.M."/>
            <person name="Hall N."/>
            <person name="Willadsen P."/>
            <person name="Lingelbach K."/>
            <person name="Shiels B."/>
            <person name="Tait A."/>
            <person name="Berriman M."/>
            <person name="Allred D.R."/>
            <person name="Pain A."/>
        </authorList>
    </citation>
    <scope>NUCLEOTIDE SEQUENCE</scope>
    <source>
        <strain evidence="3">1802A</strain>
    </source>
</reference>
<evidence type="ECO:0000313" key="3">
    <source>
        <dbReference type="EMBL" id="KAK1937626.1"/>
    </source>
</evidence>
<evidence type="ECO:0000313" key="4">
    <source>
        <dbReference type="Proteomes" id="UP001195914"/>
    </source>
</evidence>
<comment type="caution">
    <text evidence="3">The sequence shown here is derived from an EMBL/GenBank/DDBJ whole genome shotgun (WGS) entry which is preliminary data.</text>
</comment>
<feature type="chain" id="PRO_5041914972" evidence="2">
    <location>
        <begin position="27"/>
        <end position="459"/>
    </location>
</feature>
<dbReference type="Proteomes" id="UP001195914">
    <property type="component" value="Unassembled WGS sequence"/>
</dbReference>
<sequence>MKFVGILRAVTLCCFALGLSGPSVNCTGIERATSMKDILDFLDKLYESKPIRNKVYESILRKATRYCEYGKSFYMSHFDMFIDGHVHDVLENLHSIREKMVKTPSNYGKYTDLKLSEDGVEEYADSLIEYFPRLYSALYFLYFNGSDLHCSGIKGGMWSKHKCNDVTDNNYLGQWLTDKIDKDCSAQLIKRGFTVEDLRDTTGQEVANTIWSAVSNYHGGSLQSALVSMIFLGPWHEAKTGHSLLFLNEFCLNVTNDRLKTHFNNKYGAERFEKFQDICHGLKRRLEAFANGTTMDMSPMCRYNRSFYSEVFKNDAFDAYIEWMETNIPHIKESMENMFKEAASWKVTNLVNTTTSGPFKYGFVFKDGWDESTLVTKLADPTRELTTHWYSVAHFLTEIKALNESLRTALRTRPSSDNTGVEDSAADAAKPKGSGNSSSATISSSIACFSTLGLLVSMI</sequence>
<feature type="signal peptide" evidence="2">
    <location>
        <begin position="1"/>
        <end position="26"/>
    </location>
</feature>
<protein>
    <submittedName>
        <fullName evidence="3">Secreted antigen 1</fullName>
    </submittedName>
</protein>
<keyword evidence="2" id="KW-0732">Signal</keyword>
<proteinExistence type="predicted"/>
<organism evidence="3 4">
    <name type="scientific">Babesia divergens</name>
    <dbReference type="NCBI Taxonomy" id="32595"/>
    <lineage>
        <taxon>Eukaryota</taxon>
        <taxon>Sar</taxon>
        <taxon>Alveolata</taxon>
        <taxon>Apicomplexa</taxon>
        <taxon>Aconoidasida</taxon>
        <taxon>Piroplasmida</taxon>
        <taxon>Babesiidae</taxon>
        <taxon>Babesia</taxon>
    </lineage>
</organism>
<evidence type="ECO:0000256" key="1">
    <source>
        <dbReference type="SAM" id="MobiDB-lite"/>
    </source>
</evidence>
<reference evidence="3" key="2">
    <citation type="submission" date="2021-05" db="EMBL/GenBank/DDBJ databases">
        <authorList>
            <person name="Pain A."/>
        </authorList>
    </citation>
    <scope>NUCLEOTIDE SEQUENCE</scope>
    <source>
        <strain evidence="3">1802A</strain>
    </source>
</reference>
<dbReference type="AlphaFoldDB" id="A0AAD9LIL4"/>
<gene>
    <name evidence="3" type="ORF">X943_003438</name>
</gene>
<feature type="region of interest" description="Disordered" evidence="1">
    <location>
        <begin position="411"/>
        <end position="441"/>
    </location>
</feature>
<dbReference type="EMBL" id="JAHBMH010000033">
    <property type="protein sequence ID" value="KAK1937626.1"/>
    <property type="molecule type" value="Genomic_DNA"/>
</dbReference>